<dbReference type="OMA" id="WYDTITR"/>
<feature type="signal peptide" evidence="4">
    <location>
        <begin position="1"/>
        <end position="30"/>
    </location>
</feature>
<evidence type="ECO:0000259" key="5">
    <source>
        <dbReference type="Pfam" id="PF00703"/>
    </source>
</evidence>
<dbReference type="SUPFAM" id="SSF49785">
    <property type="entry name" value="Galactose-binding domain-like"/>
    <property type="match status" value="1"/>
</dbReference>
<dbReference type="InterPro" id="IPR008979">
    <property type="entry name" value="Galactose-bd-like_sf"/>
</dbReference>
<dbReference type="Pfam" id="PF16355">
    <property type="entry name" value="DUF4982"/>
    <property type="match status" value="1"/>
</dbReference>
<dbReference type="InterPro" id="IPR023232">
    <property type="entry name" value="Glyco_hydro_2_AS"/>
</dbReference>
<dbReference type="Pfam" id="PF02837">
    <property type="entry name" value="Glyco_hydro_2_N"/>
    <property type="match status" value="1"/>
</dbReference>
<dbReference type="PROSITE" id="PS00608">
    <property type="entry name" value="GLYCOSYL_HYDROL_F2_2"/>
    <property type="match status" value="1"/>
</dbReference>
<feature type="domain" description="Glycoside hydrolase family 2 immunoglobulin-like beta-sandwich" evidence="5">
    <location>
        <begin position="246"/>
        <end position="360"/>
    </location>
</feature>
<gene>
    <name evidence="10" type="ORF">GGP41_006747</name>
</gene>
<feature type="chain" id="PRO_5034020386" description="Glycoside hydrolase family 2 protein" evidence="4">
    <location>
        <begin position="31"/>
        <end position="882"/>
    </location>
</feature>
<accession>A0A8H6E065</accession>
<feature type="domain" description="Glycoside hydrolase family 2" evidence="9">
    <location>
        <begin position="774"/>
        <end position="878"/>
    </location>
</feature>
<dbReference type="GO" id="GO:0005975">
    <property type="term" value="P:carbohydrate metabolic process"/>
    <property type="evidence" value="ECO:0007669"/>
    <property type="project" value="InterPro"/>
</dbReference>
<dbReference type="SUPFAM" id="SSF51445">
    <property type="entry name" value="(Trans)glycosidases"/>
    <property type="match status" value="1"/>
</dbReference>
<dbReference type="InterPro" id="IPR017853">
    <property type="entry name" value="GH"/>
</dbReference>
<dbReference type="AlphaFoldDB" id="A0A8H6E065"/>
<dbReference type="Pfam" id="PF18565">
    <property type="entry name" value="Glyco_hydro2_C5"/>
    <property type="match status" value="1"/>
</dbReference>
<dbReference type="NCBIfam" id="NF041463">
    <property type="entry name" value="GalB"/>
    <property type="match status" value="1"/>
</dbReference>
<dbReference type="Gene3D" id="2.60.120.260">
    <property type="entry name" value="Galactose-binding domain-like"/>
    <property type="match status" value="1"/>
</dbReference>
<dbReference type="InterPro" id="IPR032311">
    <property type="entry name" value="DUF4982"/>
</dbReference>
<evidence type="ECO:0000256" key="2">
    <source>
        <dbReference type="ARBA" id="ARBA00022801"/>
    </source>
</evidence>
<dbReference type="Pfam" id="PF00703">
    <property type="entry name" value="Glyco_hydro_2"/>
    <property type="match status" value="1"/>
</dbReference>
<proteinExistence type="inferred from homology"/>
<feature type="domain" description="DUF4982" evidence="8">
    <location>
        <begin position="702"/>
        <end position="761"/>
    </location>
</feature>
<feature type="domain" description="Glycosyl hydrolases family 2 sugar binding" evidence="7">
    <location>
        <begin position="137"/>
        <end position="234"/>
    </location>
</feature>
<evidence type="ECO:0000259" key="8">
    <source>
        <dbReference type="Pfam" id="PF16355"/>
    </source>
</evidence>
<dbReference type="InterPro" id="IPR040605">
    <property type="entry name" value="Glyco_hydro2_dom5"/>
</dbReference>
<dbReference type="GO" id="GO:0004553">
    <property type="term" value="F:hydrolase activity, hydrolyzing O-glycosyl compounds"/>
    <property type="evidence" value="ECO:0007669"/>
    <property type="project" value="InterPro"/>
</dbReference>
<dbReference type="Pfam" id="PF02836">
    <property type="entry name" value="Glyco_hydro_2_C"/>
    <property type="match status" value="1"/>
</dbReference>
<dbReference type="EMBL" id="WNKQ01000001">
    <property type="protein sequence ID" value="KAF5853998.1"/>
    <property type="molecule type" value="Genomic_DNA"/>
</dbReference>
<reference evidence="10" key="1">
    <citation type="submission" date="2019-11" db="EMBL/GenBank/DDBJ databases">
        <title>Bipolaris sorokiniana Genome sequencing.</title>
        <authorList>
            <person name="Wang H."/>
        </authorList>
    </citation>
    <scope>NUCLEOTIDE SEQUENCE</scope>
</reference>
<dbReference type="InterPro" id="IPR013783">
    <property type="entry name" value="Ig-like_fold"/>
</dbReference>
<evidence type="ECO:0008006" key="12">
    <source>
        <dbReference type="Google" id="ProtNLM"/>
    </source>
</evidence>
<evidence type="ECO:0000256" key="4">
    <source>
        <dbReference type="SAM" id="SignalP"/>
    </source>
</evidence>
<dbReference type="InterPro" id="IPR048229">
    <property type="entry name" value="GalB-like"/>
</dbReference>
<dbReference type="PANTHER" id="PTHR42732:SF1">
    <property type="entry name" value="BETA-MANNOSIDASE"/>
    <property type="match status" value="1"/>
</dbReference>
<dbReference type="Proteomes" id="UP000624244">
    <property type="component" value="Unassembled WGS sequence"/>
</dbReference>
<keyword evidence="2" id="KW-0378">Hydrolase</keyword>
<dbReference type="PANTHER" id="PTHR42732">
    <property type="entry name" value="BETA-GALACTOSIDASE"/>
    <property type="match status" value="1"/>
</dbReference>
<keyword evidence="4" id="KW-0732">Signal</keyword>
<dbReference type="Gene3D" id="3.20.20.80">
    <property type="entry name" value="Glycosidases"/>
    <property type="match status" value="1"/>
</dbReference>
<dbReference type="InterPro" id="IPR006103">
    <property type="entry name" value="Glyco_hydro_2_cat"/>
</dbReference>
<evidence type="ECO:0000313" key="11">
    <source>
        <dbReference type="Proteomes" id="UP000624244"/>
    </source>
</evidence>
<comment type="similarity">
    <text evidence="1">Belongs to the glycosyl hydrolase 2 family.</text>
</comment>
<dbReference type="PRINTS" id="PR00132">
    <property type="entry name" value="GLHYDRLASE2"/>
</dbReference>
<evidence type="ECO:0000256" key="1">
    <source>
        <dbReference type="ARBA" id="ARBA00007401"/>
    </source>
</evidence>
<sequence length="882" mass="96248">MLSSSGTLYRTYKFVLLGFLFSLCFDATTAHVVKKPRAASAGRVRSSLNAGWRFSRFTSNPDGLSYETLKPWIMPSANDFIVGDKYQRPSGVAPGSNTSYVQSSFDDATWEAVTLPHDWAITGTFDAPGVTGDLGFLPINGIGWYRRSVSIDAEIIDSGKTIFLDVEGAMAYATVWLNGQLVGGWPFGYNSFRLDLTPYAKAGANMLAIRLDNKLDSSRWYPGAGIYRDVWLVTVDPVHVAQWGTYITTPSISEAEATVDIVVEVENKANSSQSVEVVTQIYERDPTSKAAKGNSVATFPTANTDVAGNSKQTVKGSVSVTNPKLWGPAPTQKPNEYVAVTTVSIDGTEMDTYETVFGIRSVAYDPNQGLLINGERIYVQGSCNHHDLGSLGAAFNVRAAERQIEILMEMGNNALRTSHNPPAPGYLDLADRMGLLVMDEIFDTWNYAKVENDFHRIFQEWHEPDLRSFIRRDRNHPSIISWSVGNELREQSNATGTATVKMLQDIAHEEDPTRKVTIGMNNANASTGVAATIDIIGLNYQGEGKGVSWRSTFPDFKKAFPKKMIWSTESASTISSRGKYLFPVTSNKSAVIGGGPGEGGDPVTNHISSYDLYAPEWAASPDKVFQMQDMHPYVAGEFVWTGWDYIGEPTPYANVSRSSYFGIIDLAGFKKDRFYLYQSRWRSDLPMAHILPHWTWPEDRTGETTPVHVYSSGDAAELFVNGVSAGRKEKAEYEYRFRWDDIKYSPGNVTVVTYKDGAEWATASQVTAGPAASLNITADRSTITGDGYDLSFISVAVHDSQGTLVPTADHAISFKVTSGPGVIISTDNGDPTDLVPFPEKTRKAFGGLALAIVRSEAGATGEIVVEATAEGLEGGSVTITAA</sequence>
<dbReference type="SUPFAM" id="SSF49303">
    <property type="entry name" value="beta-Galactosidase/glucuronidase domain"/>
    <property type="match status" value="1"/>
</dbReference>
<evidence type="ECO:0000259" key="9">
    <source>
        <dbReference type="Pfam" id="PF18565"/>
    </source>
</evidence>
<name>A0A8H6E065_COCSA</name>
<keyword evidence="3" id="KW-0326">Glycosidase</keyword>
<dbReference type="InterPro" id="IPR036156">
    <property type="entry name" value="Beta-gal/glucu_dom_sf"/>
</dbReference>
<dbReference type="InterPro" id="IPR006102">
    <property type="entry name" value="Ig-like_GH2"/>
</dbReference>
<evidence type="ECO:0000259" key="6">
    <source>
        <dbReference type="Pfam" id="PF02836"/>
    </source>
</evidence>
<dbReference type="InterPro" id="IPR051913">
    <property type="entry name" value="GH2_Domain-Containing"/>
</dbReference>
<dbReference type="Gene3D" id="2.60.40.10">
    <property type="entry name" value="Immunoglobulins"/>
    <property type="match status" value="3"/>
</dbReference>
<evidence type="ECO:0000259" key="7">
    <source>
        <dbReference type="Pfam" id="PF02837"/>
    </source>
</evidence>
<feature type="domain" description="Glycoside hydrolase family 2 catalytic" evidence="6">
    <location>
        <begin position="368"/>
        <end position="579"/>
    </location>
</feature>
<evidence type="ECO:0000313" key="10">
    <source>
        <dbReference type="EMBL" id="KAF5853998.1"/>
    </source>
</evidence>
<evidence type="ECO:0000256" key="3">
    <source>
        <dbReference type="ARBA" id="ARBA00023295"/>
    </source>
</evidence>
<organism evidence="10 11">
    <name type="scientific">Cochliobolus sativus</name>
    <name type="common">Common root rot and spot blotch fungus</name>
    <name type="synonym">Bipolaris sorokiniana</name>
    <dbReference type="NCBI Taxonomy" id="45130"/>
    <lineage>
        <taxon>Eukaryota</taxon>
        <taxon>Fungi</taxon>
        <taxon>Dikarya</taxon>
        <taxon>Ascomycota</taxon>
        <taxon>Pezizomycotina</taxon>
        <taxon>Dothideomycetes</taxon>
        <taxon>Pleosporomycetidae</taxon>
        <taxon>Pleosporales</taxon>
        <taxon>Pleosporineae</taxon>
        <taxon>Pleosporaceae</taxon>
        <taxon>Bipolaris</taxon>
    </lineage>
</organism>
<protein>
    <recommendedName>
        <fullName evidence="12">Glycoside hydrolase family 2 protein</fullName>
    </recommendedName>
</protein>
<comment type="caution">
    <text evidence="10">The sequence shown here is derived from an EMBL/GenBank/DDBJ whole genome shotgun (WGS) entry which is preliminary data.</text>
</comment>
<dbReference type="InterPro" id="IPR006104">
    <property type="entry name" value="Glyco_hydro_2_N"/>
</dbReference>
<dbReference type="InterPro" id="IPR006101">
    <property type="entry name" value="Glyco_hydro_2"/>
</dbReference>